<feature type="transmembrane region" description="Helical" evidence="1">
    <location>
        <begin position="64"/>
        <end position="84"/>
    </location>
</feature>
<dbReference type="OrthoDB" id="9794343at2"/>
<keyword evidence="4" id="KW-1185">Reference proteome</keyword>
<protein>
    <recommendedName>
        <fullName evidence="2">DUF2062 domain-containing protein</fullName>
    </recommendedName>
</protein>
<name>A0A1M6B2L8_MALRU</name>
<feature type="transmembrane region" description="Helical" evidence="1">
    <location>
        <begin position="33"/>
        <end position="57"/>
    </location>
</feature>
<reference evidence="3 4" key="1">
    <citation type="submission" date="2016-11" db="EMBL/GenBank/DDBJ databases">
        <authorList>
            <person name="Jaros S."/>
            <person name="Januszkiewicz K."/>
            <person name="Wedrychowicz H."/>
        </authorList>
    </citation>
    <scope>NUCLEOTIDE SEQUENCE [LARGE SCALE GENOMIC DNA]</scope>
    <source>
        <strain evidence="3 4">DSM 5091</strain>
    </source>
</reference>
<evidence type="ECO:0000313" key="4">
    <source>
        <dbReference type="Proteomes" id="UP000184171"/>
    </source>
</evidence>
<dbReference type="AlphaFoldDB" id="A0A1M6B2L8"/>
<evidence type="ECO:0000313" key="3">
    <source>
        <dbReference type="EMBL" id="SHI42992.1"/>
    </source>
</evidence>
<feature type="transmembrane region" description="Helical" evidence="1">
    <location>
        <begin position="120"/>
        <end position="143"/>
    </location>
</feature>
<dbReference type="EMBL" id="FQZT01000001">
    <property type="protein sequence ID" value="SHI42992.1"/>
    <property type="molecule type" value="Genomic_DNA"/>
</dbReference>
<keyword evidence="1" id="KW-0472">Membrane</keyword>
<dbReference type="InterPro" id="IPR018639">
    <property type="entry name" value="DUF2062"/>
</dbReference>
<sequence length="165" mass="18979">MTWKRFGFFRQFKLNLIRLIRLRVEPDEIARGMALGLFIGMTPTFGVQMFIALFCAMLLRQNKIAALIGVWNTNPLTAPIIYGMEYEVGRLLLGLPRPTTQIEFTYEAMKELGWMLASPLSLGSLVLGIPVAAIGYALTLHFIPVMRQWRVPRWPRPRRKENITE</sequence>
<dbReference type="STRING" id="1122189.SAMN02745165_00017"/>
<dbReference type="PANTHER" id="PTHR40547">
    <property type="entry name" value="SLL0298 PROTEIN"/>
    <property type="match status" value="1"/>
</dbReference>
<organism evidence="3 4">
    <name type="scientific">Malonomonas rubra DSM 5091</name>
    <dbReference type="NCBI Taxonomy" id="1122189"/>
    <lineage>
        <taxon>Bacteria</taxon>
        <taxon>Pseudomonadati</taxon>
        <taxon>Thermodesulfobacteriota</taxon>
        <taxon>Desulfuromonadia</taxon>
        <taxon>Desulfuromonadales</taxon>
        <taxon>Geopsychrobacteraceae</taxon>
        <taxon>Malonomonas</taxon>
    </lineage>
</organism>
<accession>A0A1M6B2L8</accession>
<dbReference type="RefSeq" id="WP_072904717.1">
    <property type="nucleotide sequence ID" value="NZ_FQZT01000001.1"/>
</dbReference>
<evidence type="ECO:0000259" key="2">
    <source>
        <dbReference type="Pfam" id="PF09835"/>
    </source>
</evidence>
<keyword evidence="1" id="KW-0812">Transmembrane</keyword>
<dbReference type="PANTHER" id="PTHR40547:SF1">
    <property type="entry name" value="SLL0298 PROTEIN"/>
    <property type="match status" value="1"/>
</dbReference>
<gene>
    <name evidence="3" type="ORF">SAMN02745165_00017</name>
</gene>
<feature type="domain" description="DUF2062" evidence="2">
    <location>
        <begin position="10"/>
        <end position="150"/>
    </location>
</feature>
<dbReference type="Pfam" id="PF09835">
    <property type="entry name" value="DUF2062"/>
    <property type="match status" value="1"/>
</dbReference>
<evidence type="ECO:0000256" key="1">
    <source>
        <dbReference type="SAM" id="Phobius"/>
    </source>
</evidence>
<dbReference type="Proteomes" id="UP000184171">
    <property type="component" value="Unassembled WGS sequence"/>
</dbReference>
<keyword evidence="1" id="KW-1133">Transmembrane helix</keyword>
<proteinExistence type="predicted"/>